<dbReference type="EMBL" id="HG322950">
    <property type="protein sequence ID" value="CDF83896.1"/>
    <property type="molecule type" value="Genomic_DNA"/>
</dbReference>
<dbReference type="InterPro" id="IPR001444">
    <property type="entry name" value="Flag_bb_rod_N"/>
</dbReference>
<reference evidence="9 10" key="2">
    <citation type="submission" date="2014-05" db="EMBL/GenBank/DDBJ databases">
        <title>Genome sequence of the 3-chlorobenzoate degrading bacterium Pseudomonas knackmussii B13 shows multiple evidence for horizontal gene transfer.</title>
        <authorList>
            <person name="Miyazaki R."/>
            <person name="Bertelli C."/>
            <person name="Falquet L."/>
            <person name="Robinson-Rechavi M."/>
            <person name="Gharib W."/>
            <person name="Roy S."/>
            <person name="Van der Meer J.R."/>
        </authorList>
    </citation>
    <scope>NUCLEOTIDE SEQUENCE [LARGE SCALE GENOMIC DNA]</scope>
    <source>
        <strain evidence="9 10">B13</strain>
    </source>
</reference>
<reference evidence="9 10" key="1">
    <citation type="submission" date="2013-03" db="EMBL/GenBank/DDBJ databases">
        <authorList>
            <person name="Linke B."/>
        </authorList>
    </citation>
    <scope>NUCLEOTIDE SEQUENCE [LARGE SCALE GENOMIC DNA]</scope>
    <source>
        <strain evidence="9 10">B13</strain>
    </source>
</reference>
<keyword evidence="10" id="KW-1185">Reference proteome</keyword>
<keyword evidence="9" id="KW-0969">Cilium</keyword>
<dbReference type="AlphaFoldDB" id="A0A024HG66"/>
<dbReference type="PATRIC" id="fig|1301098.3.peg.2556"/>
<evidence type="ECO:0000313" key="10">
    <source>
        <dbReference type="Proteomes" id="UP000025241"/>
    </source>
</evidence>
<comment type="subunit">
    <text evidence="5 6">The basal body constitutes a major portion of the flagellar organelle and consists of four rings (L,P,S, and M) mounted on a central rod. The rod consists of about 26 subunits of FlgG in the distal portion, and FlgB, FlgC and FlgF are thought to build up the proximal portion of the rod with about 6 subunits each.</text>
</comment>
<sequence>MALDSIYRIAGSAMTAQTVRLNTVASNLANADSAASSASAVYQARKPMFAAVYGNDELTRGAGMGGARVQVMDVVTSGRQPQRRYEPNNPLADRDGYVFYPDVNEIEEMTDMMSATRSFENSVDVLNRVRSMQQGLLKLGEEA</sequence>
<dbReference type="HOGENOM" id="CLU_123272_1_0_6"/>
<comment type="subcellular location">
    <subcellularLocation>
        <location evidence="1 6">Bacterial flagellum basal body</location>
    </subcellularLocation>
</comment>
<dbReference type="Pfam" id="PF06429">
    <property type="entry name" value="Flg_bbr_C"/>
    <property type="match status" value="1"/>
</dbReference>
<dbReference type="GO" id="GO:0030694">
    <property type="term" value="C:bacterial-type flagellum basal body, rod"/>
    <property type="evidence" value="ECO:0007669"/>
    <property type="project" value="UniProtKB-UniRule"/>
</dbReference>
<protein>
    <recommendedName>
        <fullName evidence="3 6">Flagellar basal-body rod protein FlgC</fullName>
    </recommendedName>
</protein>
<dbReference type="Proteomes" id="UP000025241">
    <property type="component" value="Chromosome I"/>
</dbReference>
<accession>A0A024HG66</accession>
<dbReference type="PANTHER" id="PTHR30435:SF29">
    <property type="entry name" value="FLAGELLAR BASAL-BODY ROD PROTEIN FLGC"/>
    <property type="match status" value="1"/>
</dbReference>
<evidence type="ECO:0000259" key="7">
    <source>
        <dbReference type="Pfam" id="PF00460"/>
    </source>
</evidence>
<proteinExistence type="inferred from homology"/>
<name>A0A024HG66_PSEKB</name>
<dbReference type="RefSeq" id="WP_043252175.1">
    <property type="nucleotide sequence ID" value="NZ_HG322950.1"/>
</dbReference>
<dbReference type="OrthoDB" id="9794148at2"/>
<dbReference type="InterPro" id="IPR006299">
    <property type="entry name" value="FlgC"/>
</dbReference>
<dbReference type="eggNOG" id="COG1558">
    <property type="taxonomic scope" value="Bacteria"/>
</dbReference>
<dbReference type="NCBIfam" id="TIGR01395">
    <property type="entry name" value="FlgC"/>
    <property type="match status" value="1"/>
</dbReference>
<dbReference type="InterPro" id="IPR019776">
    <property type="entry name" value="Flagellar_basal_body_rod_CS"/>
</dbReference>
<dbReference type="STRING" id="1301098.PKB_2549"/>
<evidence type="ECO:0000313" key="9">
    <source>
        <dbReference type="EMBL" id="CDF83896.1"/>
    </source>
</evidence>
<keyword evidence="9" id="KW-0966">Cell projection</keyword>
<comment type="similarity">
    <text evidence="2">Belongs to the flagella basal body rod proteins family.</text>
</comment>
<keyword evidence="9" id="KW-0282">Flagellum</keyword>
<dbReference type="PROSITE" id="PS00588">
    <property type="entry name" value="FLAGELLA_BB_ROD"/>
    <property type="match status" value="1"/>
</dbReference>
<feature type="domain" description="Flagellar basal-body/hook protein C-terminal" evidence="8">
    <location>
        <begin position="96"/>
        <end position="138"/>
    </location>
</feature>
<dbReference type="KEGG" id="pkc:PKB_2549"/>
<evidence type="ECO:0000256" key="5">
    <source>
        <dbReference type="ARBA" id="ARBA00025933"/>
    </source>
</evidence>
<dbReference type="GO" id="GO:0071978">
    <property type="term" value="P:bacterial-type flagellum-dependent swarming motility"/>
    <property type="evidence" value="ECO:0007669"/>
    <property type="project" value="TreeGrafter"/>
</dbReference>
<evidence type="ECO:0000256" key="6">
    <source>
        <dbReference type="RuleBase" id="RU362062"/>
    </source>
</evidence>
<dbReference type="PANTHER" id="PTHR30435">
    <property type="entry name" value="FLAGELLAR PROTEIN"/>
    <property type="match status" value="1"/>
</dbReference>
<gene>
    <name evidence="9" type="primary">flgc3</name>
    <name evidence="9" type="ORF">PKB_2549</name>
</gene>
<evidence type="ECO:0000259" key="8">
    <source>
        <dbReference type="Pfam" id="PF06429"/>
    </source>
</evidence>
<dbReference type="InterPro" id="IPR010930">
    <property type="entry name" value="Flg_bb/hook_C_dom"/>
</dbReference>
<keyword evidence="4 6" id="KW-0975">Bacterial flagellum</keyword>
<dbReference type="Pfam" id="PF00460">
    <property type="entry name" value="Flg_bb_rod"/>
    <property type="match status" value="1"/>
</dbReference>
<feature type="domain" description="Flagellar basal body rod protein N-terminal" evidence="7">
    <location>
        <begin position="8"/>
        <end position="32"/>
    </location>
</feature>
<evidence type="ECO:0000256" key="3">
    <source>
        <dbReference type="ARBA" id="ARBA00017941"/>
    </source>
</evidence>
<evidence type="ECO:0000256" key="4">
    <source>
        <dbReference type="ARBA" id="ARBA00023143"/>
    </source>
</evidence>
<evidence type="ECO:0000256" key="2">
    <source>
        <dbReference type="ARBA" id="ARBA00009677"/>
    </source>
</evidence>
<evidence type="ECO:0000256" key="1">
    <source>
        <dbReference type="ARBA" id="ARBA00004117"/>
    </source>
</evidence>
<organism evidence="9 10">
    <name type="scientific">Pseudomonas knackmussii (strain DSM 6978 / CCUG 54928 / LMG 23759 / B13)</name>
    <dbReference type="NCBI Taxonomy" id="1301098"/>
    <lineage>
        <taxon>Bacteria</taxon>
        <taxon>Pseudomonadati</taxon>
        <taxon>Pseudomonadota</taxon>
        <taxon>Gammaproteobacteria</taxon>
        <taxon>Pseudomonadales</taxon>
        <taxon>Pseudomonadaceae</taxon>
        <taxon>Pseudomonas</taxon>
    </lineage>
</organism>